<evidence type="ECO:0000256" key="1">
    <source>
        <dbReference type="ARBA" id="ARBA00008279"/>
    </source>
</evidence>
<reference evidence="13" key="1">
    <citation type="submission" date="2011-10" db="EMBL/GenBank/DDBJ databases">
        <title>The complete genome of chromosome of Thermovirga lienii DSM 17291.</title>
        <authorList>
            <consortium name="US DOE Joint Genome Institute (JGI-PGF)"/>
            <person name="Lucas S."/>
            <person name="Copeland A."/>
            <person name="Lapidus A."/>
            <person name="Glavina del Rio T."/>
            <person name="Dalin E."/>
            <person name="Tice H."/>
            <person name="Bruce D."/>
            <person name="Goodwin L."/>
            <person name="Pitluck S."/>
            <person name="Peters L."/>
            <person name="Mikhailova N."/>
            <person name="Saunders E."/>
            <person name="Kyrpides N."/>
            <person name="Mavromatis K."/>
            <person name="Ivanova N."/>
            <person name="Last F.I."/>
            <person name="Brettin T."/>
            <person name="Detter J.C."/>
            <person name="Han C."/>
            <person name="Larimer F."/>
            <person name="Land M."/>
            <person name="Hauser L."/>
            <person name="Markowitz V."/>
            <person name="Cheng J.-F."/>
            <person name="Hugenholtz P."/>
            <person name="Woyke T."/>
            <person name="Wu D."/>
            <person name="Spring S."/>
            <person name="Schroeder M."/>
            <person name="Brambilla E.-M."/>
            <person name="Klenk H.-P."/>
            <person name="Eisen J.A."/>
        </authorList>
    </citation>
    <scope>NUCLEOTIDE SEQUENCE [LARGE SCALE GENOMIC DNA]</scope>
    <source>
        <strain evidence="13">ATCC BAA-1197 / DSM 17291 / Cas60314</strain>
    </source>
</reference>
<feature type="domain" description="EngA-type G" evidence="11">
    <location>
        <begin position="2"/>
        <end position="165"/>
    </location>
</feature>
<dbReference type="InterPro" id="IPR016484">
    <property type="entry name" value="GTPase_Der"/>
</dbReference>
<feature type="binding site" evidence="8">
    <location>
        <begin position="55"/>
        <end position="59"/>
    </location>
    <ligand>
        <name>GTP</name>
        <dbReference type="ChEBI" id="CHEBI:37565"/>
        <label>1</label>
    </ligand>
</feature>
<dbReference type="PRINTS" id="PR00326">
    <property type="entry name" value="GTP1OBG"/>
</dbReference>
<reference evidence="12 13" key="2">
    <citation type="journal article" date="2012" name="Stand. Genomic Sci.">
        <title>Genome sequence of the moderately thermophilic, amino-acid-degrading and sulfur-reducing bacterium Thermovirga lienii type strain (Cas60314(T)).</title>
        <authorList>
            <person name="Goker M."/>
            <person name="Saunders E."/>
            <person name="Lapidus A."/>
            <person name="Nolan M."/>
            <person name="Lucas S."/>
            <person name="Hammon N."/>
            <person name="Deshpande S."/>
            <person name="Cheng J.F."/>
            <person name="Han C."/>
            <person name="Tapia R."/>
            <person name="Goodwin L.A."/>
            <person name="Pitluck S."/>
            <person name="Liolios K."/>
            <person name="Mavromatis K."/>
            <person name="Pagani I."/>
            <person name="Ivanova N."/>
            <person name="Mikhailova N."/>
            <person name="Pati A."/>
            <person name="Chen A."/>
            <person name="Palaniappan K."/>
            <person name="Land M."/>
            <person name="Chang Y.J."/>
            <person name="Jeffries C.D."/>
            <person name="Brambilla E.M."/>
            <person name="Rohde M."/>
            <person name="Spring S."/>
            <person name="Detter J.C."/>
            <person name="Woyke T."/>
            <person name="Bristow J."/>
            <person name="Eisen J.A."/>
            <person name="Markowitz V."/>
            <person name="Hugenholtz P."/>
            <person name="Kyrpides N.C."/>
            <person name="Klenk H.P."/>
        </authorList>
    </citation>
    <scope>NUCLEOTIDE SEQUENCE [LARGE SCALE GENOMIC DNA]</scope>
    <source>
        <strain evidence="13">ATCC BAA-1197 / DSM 17291 / Cas60314</strain>
    </source>
</reference>
<dbReference type="CDD" id="cd01895">
    <property type="entry name" value="EngA2"/>
    <property type="match status" value="1"/>
</dbReference>
<keyword evidence="5 8" id="KW-0547">Nucleotide-binding</keyword>
<evidence type="ECO:0000313" key="13">
    <source>
        <dbReference type="Proteomes" id="UP000005868"/>
    </source>
</evidence>
<feature type="binding site" evidence="8">
    <location>
        <begin position="295"/>
        <end position="298"/>
    </location>
    <ligand>
        <name>GTP</name>
        <dbReference type="ChEBI" id="CHEBI:37565"/>
        <label>2</label>
    </ligand>
</feature>
<dbReference type="InterPro" id="IPR027417">
    <property type="entry name" value="P-loop_NTPase"/>
</dbReference>
<evidence type="ECO:0000256" key="9">
    <source>
        <dbReference type="PROSITE-ProRule" id="PRU01049"/>
    </source>
</evidence>
<comment type="subunit">
    <text evidence="8">Associates with the 50S ribosomal subunit.</text>
</comment>
<evidence type="ECO:0000256" key="6">
    <source>
        <dbReference type="ARBA" id="ARBA00023134"/>
    </source>
</evidence>
<organism evidence="12 13">
    <name type="scientific">Thermovirga lienii (strain ATCC BAA-1197 / DSM 17291 / Cas60314)</name>
    <dbReference type="NCBI Taxonomy" id="580340"/>
    <lineage>
        <taxon>Bacteria</taxon>
        <taxon>Thermotogati</taxon>
        <taxon>Synergistota</taxon>
        <taxon>Synergistia</taxon>
        <taxon>Synergistales</taxon>
        <taxon>Thermovirgaceae</taxon>
        <taxon>Thermovirga</taxon>
    </lineage>
</organism>
<dbReference type="KEGG" id="tli:Tlie_1120"/>
<dbReference type="NCBIfam" id="TIGR00231">
    <property type="entry name" value="small_GTP"/>
    <property type="match status" value="2"/>
</dbReference>
<dbReference type="InterPro" id="IPR005225">
    <property type="entry name" value="Small_GTP-bd"/>
</dbReference>
<dbReference type="HOGENOM" id="CLU_016077_6_2_0"/>
<dbReference type="Pfam" id="PF01926">
    <property type="entry name" value="MMR_HSR1"/>
    <property type="match status" value="2"/>
</dbReference>
<dbReference type="InterPro" id="IPR031166">
    <property type="entry name" value="G_ENGA"/>
</dbReference>
<feature type="binding site" evidence="8">
    <location>
        <begin position="8"/>
        <end position="15"/>
    </location>
    <ligand>
        <name>GTP</name>
        <dbReference type="ChEBI" id="CHEBI:37565"/>
        <label>1</label>
    </ligand>
</feature>
<evidence type="ECO:0000259" key="11">
    <source>
        <dbReference type="PROSITE" id="PS51712"/>
    </source>
</evidence>
<dbReference type="STRING" id="580340.Tlie_1120"/>
<dbReference type="FunFam" id="3.40.50.300:FF:000057">
    <property type="entry name" value="GTPase Der"/>
    <property type="match status" value="1"/>
</dbReference>
<dbReference type="HAMAP" id="MF_00195">
    <property type="entry name" value="GTPase_Der"/>
    <property type="match status" value="1"/>
</dbReference>
<dbReference type="EMBL" id="CP003096">
    <property type="protein sequence ID" value="AER66853.1"/>
    <property type="molecule type" value="Genomic_DNA"/>
</dbReference>
<dbReference type="PROSITE" id="PS51712">
    <property type="entry name" value="G_ENGA"/>
    <property type="match status" value="2"/>
</dbReference>
<feature type="binding site" evidence="8">
    <location>
        <begin position="117"/>
        <end position="120"/>
    </location>
    <ligand>
        <name>GTP</name>
        <dbReference type="ChEBI" id="CHEBI:37565"/>
        <label>1</label>
    </ligand>
</feature>
<dbReference type="FunFam" id="3.40.50.300:FF:000040">
    <property type="entry name" value="GTPase Der"/>
    <property type="match status" value="1"/>
</dbReference>
<proteinExistence type="inferred from homology"/>
<dbReference type="Gene3D" id="3.30.300.20">
    <property type="match status" value="1"/>
</dbReference>
<feature type="binding site" evidence="8">
    <location>
        <begin position="230"/>
        <end position="234"/>
    </location>
    <ligand>
        <name>GTP</name>
        <dbReference type="ChEBI" id="CHEBI:37565"/>
        <label>2</label>
    </ligand>
</feature>
<evidence type="ECO:0000256" key="8">
    <source>
        <dbReference type="HAMAP-Rule" id="MF_00195"/>
    </source>
</evidence>
<dbReference type="Gene3D" id="3.40.50.300">
    <property type="entry name" value="P-loop containing nucleotide triphosphate hydrolases"/>
    <property type="match status" value="2"/>
</dbReference>
<keyword evidence="3 8" id="KW-0690">Ribosome biogenesis</keyword>
<keyword evidence="6 8" id="KW-0342">GTP-binding</keyword>
<dbReference type="GO" id="GO:0005525">
    <property type="term" value="F:GTP binding"/>
    <property type="evidence" value="ECO:0007669"/>
    <property type="project" value="UniProtKB-UniRule"/>
</dbReference>
<evidence type="ECO:0000256" key="7">
    <source>
        <dbReference type="ARBA" id="ARBA00032345"/>
    </source>
</evidence>
<dbReference type="NCBIfam" id="TIGR03594">
    <property type="entry name" value="GTPase_EngA"/>
    <property type="match status" value="1"/>
</dbReference>
<accession>G7V570</accession>
<evidence type="ECO:0000313" key="12">
    <source>
        <dbReference type="EMBL" id="AER66853.1"/>
    </source>
</evidence>
<protein>
    <recommendedName>
        <fullName evidence="2 8">GTPase Der</fullName>
    </recommendedName>
    <alternativeName>
        <fullName evidence="7 8">GTP-binding protein EngA</fullName>
    </alternativeName>
</protein>
<dbReference type="GO" id="GO:0042254">
    <property type="term" value="P:ribosome biogenesis"/>
    <property type="evidence" value="ECO:0007669"/>
    <property type="project" value="UniProtKB-KW"/>
</dbReference>
<gene>
    <name evidence="8" type="primary">der</name>
    <name evidence="12" type="ordered locus">Tlie_1120</name>
</gene>
<dbReference type="eggNOG" id="COG1160">
    <property type="taxonomic scope" value="Bacteria"/>
</dbReference>
<feature type="binding site" evidence="8">
    <location>
        <begin position="183"/>
        <end position="190"/>
    </location>
    <ligand>
        <name>GTP</name>
        <dbReference type="ChEBI" id="CHEBI:37565"/>
        <label>2</label>
    </ligand>
</feature>
<dbReference type="Pfam" id="PF14714">
    <property type="entry name" value="KH_dom-like"/>
    <property type="match status" value="1"/>
</dbReference>
<dbReference type="SUPFAM" id="SSF52540">
    <property type="entry name" value="P-loop containing nucleoside triphosphate hydrolases"/>
    <property type="match status" value="2"/>
</dbReference>
<keyword evidence="4 10" id="KW-0677">Repeat</keyword>
<dbReference type="OrthoDB" id="9805918at2"/>
<dbReference type="InterPro" id="IPR015946">
    <property type="entry name" value="KH_dom-like_a/b"/>
</dbReference>
<evidence type="ECO:0000256" key="2">
    <source>
        <dbReference type="ARBA" id="ARBA00020953"/>
    </source>
</evidence>
<dbReference type="PIRSF" id="PIRSF006485">
    <property type="entry name" value="GTP-binding_EngA"/>
    <property type="match status" value="1"/>
</dbReference>
<dbReference type="AlphaFoldDB" id="G7V570"/>
<keyword evidence="13" id="KW-1185">Reference proteome</keyword>
<dbReference type="CDD" id="cd01894">
    <property type="entry name" value="EngA1"/>
    <property type="match status" value="1"/>
</dbReference>
<evidence type="ECO:0000256" key="3">
    <source>
        <dbReference type="ARBA" id="ARBA00022517"/>
    </source>
</evidence>
<dbReference type="InterPro" id="IPR006073">
    <property type="entry name" value="GTP-bd"/>
</dbReference>
<comment type="similarity">
    <text evidence="1 8 9 10">Belongs to the TRAFAC class TrmE-Era-EngA-EngB-Septin-like GTPase superfamily. EngA (Der) GTPase family.</text>
</comment>
<dbReference type="PANTHER" id="PTHR43834">
    <property type="entry name" value="GTPASE DER"/>
    <property type="match status" value="1"/>
</dbReference>
<dbReference type="GO" id="GO:0043022">
    <property type="term" value="F:ribosome binding"/>
    <property type="evidence" value="ECO:0007669"/>
    <property type="project" value="TreeGrafter"/>
</dbReference>
<dbReference type="PANTHER" id="PTHR43834:SF6">
    <property type="entry name" value="GTPASE DER"/>
    <property type="match status" value="1"/>
</dbReference>
<name>G7V570_THELD</name>
<evidence type="ECO:0000256" key="4">
    <source>
        <dbReference type="ARBA" id="ARBA00022737"/>
    </source>
</evidence>
<comment type="function">
    <text evidence="8 10">GTPase that plays an essential role in the late steps of ribosome biogenesis.</text>
</comment>
<evidence type="ECO:0000256" key="10">
    <source>
        <dbReference type="RuleBase" id="RU004481"/>
    </source>
</evidence>
<dbReference type="Proteomes" id="UP000005868">
    <property type="component" value="Chromosome"/>
</dbReference>
<evidence type="ECO:0000256" key="5">
    <source>
        <dbReference type="ARBA" id="ARBA00022741"/>
    </source>
</evidence>
<sequence length="437" mass="49355">MAIVTIVGRPNVGKSSLFNRIIGRRHAIVDDQPGVTRDRIYSETEWKGKKFYVVDTGGVSGQDADFDSSIYEQVKCAVEESDVLLLVLDTKAGVTPLDEEIALQMRKTRKPIIVVGNKVDDTVHEDRLNELYALGFDHVIGVSAEHGRNIDELMDKIWDFLPDEADQQEKEANDDVISLALVGRPNVGKSSLLNYLCKEKRSLVSDIPGTTRDSIDTLVEINGVSFRIIDTAGLRRKSRVDSRVEFYSTVRTFQAVDRCDVAVIMMEDSAICTDQDKKIANHVIERGKGLILVVNKWDKMPKDHKIGDRVIKKIREEMAFCDFAPILFTSVKTGRGISKLPDLVLKVKENRGRTLSDDKLFALLHDVLAFERLPSSSKGKRLEIRKCKQIGINPPKFCFFVNDPTIVNQSFTRYIVRILRKMDDFEGTPIRIAWNKG</sequence>
<feature type="domain" description="EngA-type G" evidence="11">
    <location>
        <begin position="177"/>
        <end position="352"/>
    </location>
</feature>
<dbReference type="InterPro" id="IPR032859">
    <property type="entry name" value="KH_dom-like"/>
</dbReference>